<name>A0A8S5LAE4_9CAUD</name>
<protein>
    <submittedName>
        <fullName evidence="1">Uncharacterized protein</fullName>
    </submittedName>
</protein>
<dbReference type="EMBL" id="BK014664">
    <property type="protein sequence ID" value="DAD66923.1"/>
    <property type="molecule type" value="Genomic_DNA"/>
</dbReference>
<evidence type="ECO:0000313" key="1">
    <source>
        <dbReference type="EMBL" id="DAD66923.1"/>
    </source>
</evidence>
<reference evidence="1" key="1">
    <citation type="journal article" date="2021" name="Proc. Natl. Acad. Sci. U.S.A.">
        <title>A Catalog of Tens of Thousands of Viruses from Human Metagenomes Reveals Hidden Associations with Chronic Diseases.</title>
        <authorList>
            <person name="Tisza M.J."/>
            <person name="Buck C.B."/>
        </authorList>
    </citation>
    <scope>NUCLEOTIDE SEQUENCE</scope>
    <source>
        <strain evidence="1">Ctv2R2</strain>
    </source>
</reference>
<sequence>MVSIIVAIISLIGSCIAIYSNFIKDLLTSKKVVYKERLDKFYIPFYQKYCAGFLSDNNLSSLGFEARSIFLDLFTQNIHLMDVHSQSLYSEFYLAFLNLLEAENENPDFDLYTCRNELDHVFNKMCSFTFDEYKRILRKCNLPVPLI</sequence>
<organism evidence="1">
    <name type="scientific">Siphoviridae sp. ctv2R2</name>
    <dbReference type="NCBI Taxonomy" id="2823609"/>
    <lineage>
        <taxon>Viruses</taxon>
        <taxon>Duplodnaviria</taxon>
        <taxon>Heunggongvirae</taxon>
        <taxon>Uroviricota</taxon>
        <taxon>Caudoviricetes</taxon>
    </lineage>
</organism>
<proteinExistence type="predicted"/>
<accession>A0A8S5LAE4</accession>